<dbReference type="PROSITE" id="PS50943">
    <property type="entry name" value="HTH_CROC1"/>
    <property type="match status" value="1"/>
</dbReference>
<proteinExistence type="predicted"/>
<dbReference type="NCBIfam" id="TIGR02607">
    <property type="entry name" value="antidote_HigA"/>
    <property type="match status" value="1"/>
</dbReference>
<dbReference type="CDD" id="cd00093">
    <property type="entry name" value="HTH_XRE"/>
    <property type="match status" value="1"/>
</dbReference>
<dbReference type="InterPro" id="IPR013430">
    <property type="entry name" value="Toxin_antidote_HigA"/>
</dbReference>
<dbReference type="Pfam" id="PF01381">
    <property type="entry name" value="HTH_3"/>
    <property type="match status" value="1"/>
</dbReference>
<feature type="domain" description="HTH cro/C1-type" evidence="3">
    <location>
        <begin position="39"/>
        <end position="86"/>
    </location>
</feature>
<dbReference type="PANTHER" id="PTHR36924:SF1">
    <property type="entry name" value="ANTITOXIN HIGA-1"/>
    <property type="match status" value="1"/>
</dbReference>
<evidence type="ECO:0000259" key="3">
    <source>
        <dbReference type="PROSITE" id="PS50943"/>
    </source>
</evidence>
<organism evidence="4 5">
    <name type="scientific">Paraburkholderia humisilvae</name>
    <dbReference type="NCBI Taxonomy" id="627669"/>
    <lineage>
        <taxon>Bacteria</taxon>
        <taxon>Pseudomonadati</taxon>
        <taxon>Pseudomonadota</taxon>
        <taxon>Betaproteobacteria</taxon>
        <taxon>Burkholderiales</taxon>
        <taxon>Burkholderiaceae</taxon>
        <taxon>Paraburkholderia</taxon>
    </lineage>
</organism>
<feature type="region of interest" description="Disordered" evidence="2">
    <location>
        <begin position="106"/>
        <end position="166"/>
    </location>
</feature>
<protein>
    <recommendedName>
        <fullName evidence="3">HTH cro/C1-type domain-containing protein</fullName>
    </recommendedName>
</protein>
<dbReference type="SMART" id="SM00530">
    <property type="entry name" value="HTH_XRE"/>
    <property type="match status" value="1"/>
</dbReference>
<name>A0A6J5EJL3_9BURK</name>
<keyword evidence="1" id="KW-0238">DNA-binding</keyword>
<keyword evidence="5" id="KW-1185">Reference proteome</keyword>
<dbReference type="InterPro" id="IPR010982">
    <property type="entry name" value="Lambda_DNA-bd_dom_sf"/>
</dbReference>
<accession>A0A6J5EJL3</accession>
<dbReference type="RefSeq" id="WP_175229239.1">
    <property type="nucleotide sequence ID" value="NZ_CADIKH010000027.1"/>
</dbReference>
<feature type="compositionally biased region" description="Low complexity" evidence="2">
    <location>
        <begin position="126"/>
        <end position="166"/>
    </location>
</feature>
<reference evidence="4 5" key="1">
    <citation type="submission" date="2020-04" db="EMBL/GenBank/DDBJ databases">
        <authorList>
            <person name="De Canck E."/>
        </authorList>
    </citation>
    <scope>NUCLEOTIDE SEQUENCE [LARGE SCALE GENOMIC DNA]</scope>
    <source>
        <strain evidence="4 5">LMG 29542</strain>
    </source>
</reference>
<dbReference type="GO" id="GO:0003677">
    <property type="term" value="F:DNA binding"/>
    <property type="evidence" value="ECO:0007669"/>
    <property type="project" value="UniProtKB-KW"/>
</dbReference>
<dbReference type="EMBL" id="CADIKH010000027">
    <property type="protein sequence ID" value="CAB3765456.1"/>
    <property type="molecule type" value="Genomic_DNA"/>
</dbReference>
<evidence type="ECO:0000313" key="5">
    <source>
        <dbReference type="Proteomes" id="UP000494363"/>
    </source>
</evidence>
<evidence type="ECO:0000256" key="1">
    <source>
        <dbReference type="ARBA" id="ARBA00023125"/>
    </source>
</evidence>
<dbReference type="PANTHER" id="PTHR36924">
    <property type="entry name" value="ANTITOXIN HIGA-1"/>
    <property type="match status" value="1"/>
</dbReference>
<dbReference type="AlphaFoldDB" id="A0A6J5EJL3"/>
<dbReference type="SUPFAM" id="SSF47413">
    <property type="entry name" value="lambda repressor-like DNA-binding domains"/>
    <property type="match status" value="1"/>
</dbReference>
<sequence>MVIKRSELASTDFSDIATGERIAAVHPGEVLRAEFLDPRGMSVNALALALRVPAPRINDVVRGKRAVSPETALRLARYFGTSPLFWMNLQIAYDLRVVTEESGAQIEREIEPLPPRERPKPPKTQAAHARAAALATSAAQRVSRSTARGATRSATRSTAITSSRKT</sequence>
<evidence type="ECO:0000256" key="2">
    <source>
        <dbReference type="SAM" id="MobiDB-lite"/>
    </source>
</evidence>
<dbReference type="Proteomes" id="UP000494363">
    <property type="component" value="Unassembled WGS sequence"/>
</dbReference>
<evidence type="ECO:0000313" key="4">
    <source>
        <dbReference type="EMBL" id="CAB3765456.1"/>
    </source>
</evidence>
<gene>
    <name evidence="4" type="ORF">LMG29542_05145</name>
</gene>
<dbReference type="Gene3D" id="1.10.260.40">
    <property type="entry name" value="lambda repressor-like DNA-binding domains"/>
    <property type="match status" value="1"/>
</dbReference>
<feature type="compositionally biased region" description="Basic and acidic residues" evidence="2">
    <location>
        <begin position="106"/>
        <end position="120"/>
    </location>
</feature>
<dbReference type="InterPro" id="IPR001387">
    <property type="entry name" value="Cro/C1-type_HTH"/>
</dbReference>